<feature type="transmembrane region" description="Helical" evidence="1">
    <location>
        <begin position="97"/>
        <end position="118"/>
    </location>
</feature>
<dbReference type="EMBL" id="CP092900">
    <property type="protein sequence ID" value="UTC24160.1"/>
    <property type="molecule type" value="Genomic_DNA"/>
</dbReference>
<proteinExistence type="predicted"/>
<dbReference type="RefSeq" id="WP_258567944.1">
    <property type="nucleotide sequence ID" value="NZ_CP092900.1"/>
</dbReference>
<keyword evidence="3" id="KW-1185">Reference proteome</keyword>
<feature type="transmembrane region" description="Helical" evidence="1">
    <location>
        <begin position="156"/>
        <end position="175"/>
    </location>
</feature>
<organism evidence="2 3">
    <name type="scientific">Candidatus Comchoanobacter bicostacola</name>
    <dbReference type="NCBI Taxonomy" id="2919598"/>
    <lineage>
        <taxon>Bacteria</taxon>
        <taxon>Pseudomonadati</taxon>
        <taxon>Pseudomonadota</taxon>
        <taxon>Gammaproteobacteria</taxon>
        <taxon>Candidatus Comchoanobacterales</taxon>
        <taxon>Candidatus Comchoanobacteraceae</taxon>
        <taxon>Candidatus Comchoanobacter</taxon>
    </lineage>
</organism>
<keyword evidence="1" id="KW-0472">Membrane</keyword>
<evidence type="ECO:0000313" key="2">
    <source>
        <dbReference type="EMBL" id="UTC24160.1"/>
    </source>
</evidence>
<name>A0ABY5DK23_9GAMM</name>
<keyword evidence="1" id="KW-1133">Transmembrane helix</keyword>
<evidence type="ECO:0000313" key="3">
    <source>
        <dbReference type="Proteomes" id="UP001055955"/>
    </source>
</evidence>
<feature type="transmembrane region" description="Helical" evidence="1">
    <location>
        <begin position="187"/>
        <end position="211"/>
    </location>
</feature>
<evidence type="ECO:0008006" key="4">
    <source>
        <dbReference type="Google" id="ProtNLM"/>
    </source>
</evidence>
<keyword evidence="1" id="KW-0812">Transmembrane</keyword>
<evidence type="ECO:0000256" key="1">
    <source>
        <dbReference type="SAM" id="Phobius"/>
    </source>
</evidence>
<accession>A0ABY5DK23</accession>
<dbReference type="Proteomes" id="UP001055955">
    <property type="component" value="Chromosome"/>
</dbReference>
<reference evidence="2 3" key="1">
    <citation type="journal article" date="2022" name="Nat. Microbiol.">
        <title>The microbiome of a bacterivorous marine choanoflagellate contains a resource-demanding obligate bacterial associate.</title>
        <authorList>
            <person name="Needham D.M."/>
            <person name="Poirier C."/>
            <person name="Bachy C."/>
            <person name="George E.E."/>
            <person name="Wilken S."/>
            <person name="Yung C.C.M."/>
            <person name="Limardo A.J."/>
            <person name="Morando M."/>
            <person name="Sudek L."/>
            <person name="Malmstrom R.R."/>
            <person name="Keeling P.J."/>
            <person name="Santoro A.E."/>
            <person name="Worden A.Z."/>
        </authorList>
    </citation>
    <scope>NUCLEOTIDE SEQUENCE [LARGE SCALE GENOMIC DNA]</scope>
    <source>
        <strain evidence="2 3">Comchoano-1</strain>
    </source>
</reference>
<gene>
    <name evidence="2" type="ORF">MMH89_02840</name>
</gene>
<feature type="transmembrane region" description="Helical" evidence="1">
    <location>
        <begin position="20"/>
        <end position="42"/>
    </location>
</feature>
<sequence>MLKNGFFSYTFGSRSAIAKLINIIGANLTNIIYSVIAVAYISHILFGVFAGISVVLATSIATGLLLCAAPFELMDTFTHNKPANVERKHLPKWLKRYPTLLHIFGMLFSVMGAVQFFIRQYVLMVNFSSTTVASKLFGLIASKAAVVFEQVVSKSYIIGGVLGSVTHFLVSYIGWDKVHDVASNTRSYGYYYVLQIFLPKLVWSGLAVFAFAPFIGWYHALLILASTYIFSALMYIVYAQVKAPKSKGKVVEEKTAAKPKSRIFFVLFASVMLPVGASLYTLVDFFNAFKVMQALNVGLWASLGAGVTLGLISFAQVFVIWGFNTLLFLFESGGDKGPKVDEQYPRFTQFFYSRFSVRRVLSYVRELILAGLDVLNNIFSYQAISAIFKLALGFSLPLMVLHLCSIATLLNRMVVLYFQSAPVKTKIVAKEPSTFFSKVTDKIVGHSFDNQSEADIKQPVPAA</sequence>
<feature type="transmembrane region" description="Helical" evidence="1">
    <location>
        <begin position="390"/>
        <end position="410"/>
    </location>
</feature>
<protein>
    <recommendedName>
        <fullName evidence="4">Polysaccharide biosynthesis protein</fullName>
    </recommendedName>
</protein>
<feature type="transmembrane region" description="Helical" evidence="1">
    <location>
        <begin position="48"/>
        <end position="71"/>
    </location>
</feature>
<feature type="transmembrane region" description="Helical" evidence="1">
    <location>
        <begin position="262"/>
        <end position="283"/>
    </location>
</feature>
<feature type="transmembrane region" description="Helical" evidence="1">
    <location>
        <begin position="217"/>
        <end position="241"/>
    </location>
</feature>
<feature type="transmembrane region" description="Helical" evidence="1">
    <location>
        <begin position="303"/>
        <end position="330"/>
    </location>
</feature>